<gene>
    <name evidence="5" type="ORF">HW115_08645</name>
</gene>
<evidence type="ECO:0000256" key="3">
    <source>
        <dbReference type="ARBA" id="ARBA00023163"/>
    </source>
</evidence>
<dbReference type="AlphaFoldDB" id="A0A851GKR2"/>
<dbReference type="Gene3D" id="1.10.1740.10">
    <property type="match status" value="1"/>
</dbReference>
<name>A0A851GKR2_9BACT</name>
<dbReference type="Pfam" id="PF04542">
    <property type="entry name" value="Sigma70_r2"/>
    <property type="match status" value="1"/>
</dbReference>
<evidence type="ECO:0000259" key="4">
    <source>
        <dbReference type="Pfam" id="PF04542"/>
    </source>
</evidence>
<dbReference type="InterPro" id="IPR014331">
    <property type="entry name" value="RNA_pol_sigma70_ECF_RHOBA"/>
</dbReference>
<keyword evidence="3" id="KW-0804">Transcription</keyword>
<proteinExistence type="predicted"/>
<evidence type="ECO:0000313" key="5">
    <source>
        <dbReference type="EMBL" id="NWK55677.1"/>
    </source>
</evidence>
<dbReference type="Proteomes" id="UP000557872">
    <property type="component" value="Unassembled WGS sequence"/>
</dbReference>
<dbReference type="GO" id="GO:0016987">
    <property type="term" value="F:sigma factor activity"/>
    <property type="evidence" value="ECO:0007669"/>
    <property type="project" value="UniProtKB-KW"/>
</dbReference>
<organism evidence="5 6">
    <name type="scientific">Oceaniferula marina</name>
    <dbReference type="NCBI Taxonomy" id="2748318"/>
    <lineage>
        <taxon>Bacteria</taxon>
        <taxon>Pseudomonadati</taxon>
        <taxon>Verrucomicrobiota</taxon>
        <taxon>Verrucomicrobiia</taxon>
        <taxon>Verrucomicrobiales</taxon>
        <taxon>Verrucomicrobiaceae</taxon>
        <taxon>Oceaniferula</taxon>
    </lineage>
</organism>
<dbReference type="PANTHER" id="PTHR43133">
    <property type="entry name" value="RNA POLYMERASE ECF-TYPE SIGMA FACTO"/>
    <property type="match status" value="1"/>
</dbReference>
<dbReference type="GO" id="GO:0006352">
    <property type="term" value="P:DNA-templated transcription initiation"/>
    <property type="evidence" value="ECO:0007669"/>
    <property type="project" value="InterPro"/>
</dbReference>
<keyword evidence="2" id="KW-0731">Sigma factor</keyword>
<dbReference type="PANTHER" id="PTHR43133:SF51">
    <property type="entry name" value="RNA POLYMERASE SIGMA FACTOR"/>
    <property type="match status" value="1"/>
</dbReference>
<dbReference type="InterPro" id="IPR007627">
    <property type="entry name" value="RNA_pol_sigma70_r2"/>
</dbReference>
<comment type="caution">
    <text evidence="5">The sequence shown here is derived from an EMBL/GenBank/DDBJ whole genome shotgun (WGS) entry which is preliminary data.</text>
</comment>
<evidence type="ECO:0000256" key="2">
    <source>
        <dbReference type="ARBA" id="ARBA00023082"/>
    </source>
</evidence>
<keyword evidence="1" id="KW-0805">Transcription regulation</keyword>
<dbReference type="RefSeq" id="WP_178932223.1">
    <property type="nucleotide sequence ID" value="NZ_JACBAZ010000003.1"/>
</dbReference>
<dbReference type="InterPro" id="IPR039425">
    <property type="entry name" value="RNA_pol_sigma-70-like"/>
</dbReference>
<feature type="domain" description="RNA polymerase sigma-70 region 2" evidence="4">
    <location>
        <begin position="28"/>
        <end position="95"/>
    </location>
</feature>
<evidence type="ECO:0000313" key="6">
    <source>
        <dbReference type="Proteomes" id="UP000557872"/>
    </source>
</evidence>
<keyword evidence="6" id="KW-1185">Reference proteome</keyword>
<protein>
    <submittedName>
        <fullName evidence="5">Sigma-70 family RNA polymerase sigma factor</fullName>
    </submittedName>
</protein>
<dbReference type="InterPro" id="IPR013325">
    <property type="entry name" value="RNA_pol_sigma_r2"/>
</dbReference>
<dbReference type="EMBL" id="JACBAZ010000003">
    <property type="protein sequence ID" value="NWK55677.1"/>
    <property type="molecule type" value="Genomic_DNA"/>
</dbReference>
<reference evidence="5 6" key="1">
    <citation type="submission" date="2020-07" db="EMBL/GenBank/DDBJ databases">
        <title>Roseicoccus Jingziensis gen. nov., sp. nov., isolated from coastal seawater.</title>
        <authorList>
            <person name="Feng X."/>
        </authorList>
    </citation>
    <scope>NUCLEOTIDE SEQUENCE [LARGE SCALE GENOMIC DNA]</scope>
    <source>
        <strain evidence="5 6">N1E253</strain>
    </source>
</reference>
<accession>A0A851GKR2</accession>
<dbReference type="InterPro" id="IPR014284">
    <property type="entry name" value="RNA_pol_sigma-70_dom"/>
</dbReference>
<dbReference type="NCBIfam" id="TIGR02937">
    <property type="entry name" value="sigma70-ECF"/>
    <property type="match status" value="1"/>
</dbReference>
<dbReference type="SUPFAM" id="SSF88946">
    <property type="entry name" value="Sigma2 domain of RNA polymerase sigma factors"/>
    <property type="match status" value="1"/>
</dbReference>
<evidence type="ECO:0000256" key="1">
    <source>
        <dbReference type="ARBA" id="ARBA00023015"/>
    </source>
</evidence>
<dbReference type="NCBIfam" id="TIGR02989">
    <property type="entry name" value="Sig-70_gvs1"/>
    <property type="match status" value="1"/>
</dbReference>
<sequence>MPQQQQPQSSHRDPDPLAAWAYSDELAQLQAELRAYAASVTGDASAADDIVQEANLAIWHKREQFEEVREGGFRAWAFRITYFKALSHRRDQSRRGWLVFNDDLAQQIAEKAEQMSQGQNLRMEALQTCMEHIKPEQRHLLIHIYGSGESVAQYSKRHQKNTEAMYKTLQRLKKKLQDCVTRKMIPSPINE</sequence>